<reference evidence="3" key="1">
    <citation type="journal article" date="2010" name="Stand. Genomic Sci.">
        <title>Complete genome sequence of 'Thermobaculum terrenum' type strain (YNP1).</title>
        <authorList>
            <person name="Kiss H."/>
            <person name="Cleland D."/>
            <person name="Lapidus A."/>
            <person name="Lucas S."/>
            <person name="Glavina Del Rio T."/>
            <person name="Nolan M."/>
            <person name="Tice H."/>
            <person name="Han C."/>
            <person name="Goodwin L."/>
            <person name="Pitluck S."/>
            <person name="Liolios K."/>
            <person name="Ivanova N."/>
            <person name="Mavromatis K."/>
            <person name="Ovchinnikova G."/>
            <person name="Pati A."/>
            <person name="Chen A."/>
            <person name="Palaniappan K."/>
            <person name="Land M."/>
            <person name="Hauser L."/>
            <person name="Chang Y."/>
            <person name="Jeffries C."/>
            <person name="Lu M."/>
            <person name="Brettin T."/>
            <person name="Detter J."/>
            <person name="Goker M."/>
            <person name="Tindall B."/>
            <person name="Beck B."/>
            <person name="McDermott T."/>
            <person name="Woyke T."/>
            <person name="Bristow J."/>
            <person name="Eisen J."/>
            <person name="Markowitz V."/>
            <person name="Hugenholtz P."/>
            <person name="Kyrpides N."/>
            <person name="Klenk H."/>
            <person name="Cheng J."/>
        </authorList>
    </citation>
    <scope>NUCLEOTIDE SEQUENCE [LARGE SCALE GENOMIC DNA]</scope>
    <source>
        <strain evidence="3">ATCC BAA-798 / YNP1</strain>
    </source>
</reference>
<proteinExistence type="predicted"/>
<gene>
    <name evidence="2" type="ordered locus">Tter_2349</name>
</gene>
<dbReference type="GO" id="GO:0005829">
    <property type="term" value="C:cytosol"/>
    <property type="evidence" value="ECO:0007669"/>
    <property type="project" value="TreeGrafter"/>
</dbReference>
<evidence type="ECO:0000313" key="3">
    <source>
        <dbReference type="Proteomes" id="UP000000323"/>
    </source>
</evidence>
<dbReference type="KEGG" id="ttr:Tter_2349"/>
<accession>D1CHM7</accession>
<dbReference type="RefSeq" id="WP_012876279.1">
    <property type="nucleotide sequence ID" value="NC_013526.1"/>
</dbReference>
<dbReference type="PANTHER" id="PTHR30543">
    <property type="entry name" value="CHROMATE REDUCTASE"/>
    <property type="match status" value="1"/>
</dbReference>
<dbReference type="EMBL" id="CP001826">
    <property type="protein sequence ID" value="ACZ43248.1"/>
    <property type="molecule type" value="Genomic_DNA"/>
</dbReference>
<dbReference type="STRING" id="525904.Tter_2349"/>
<dbReference type="Proteomes" id="UP000000323">
    <property type="component" value="Chromosome 2"/>
</dbReference>
<dbReference type="GO" id="GO:0016491">
    <property type="term" value="F:oxidoreductase activity"/>
    <property type="evidence" value="ECO:0007669"/>
    <property type="project" value="InterPro"/>
</dbReference>
<evidence type="ECO:0000313" key="2">
    <source>
        <dbReference type="EMBL" id="ACZ43248.1"/>
    </source>
</evidence>
<dbReference type="GO" id="GO:0010181">
    <property type="term" value="F:FMN binding"/>
    <property type="evidence" value="ECO:0007669"/>
    <property type="project" value="TreeGrafter"/>
</dbReference>
<organism evidence="2 3">
    <name type="scientific">Thermobaculum terrenum (strain ATCC BAA-798 / CCMEE 7001 / YNP1)</name>
    <dbReference type="NCBI Taxonomy" id="525904"/>
    <lineage>
        <taxon>Bacteria</taxon>
        <taxon>Bacillati</taxon>
        <taxon>Chloroflexota</taxon>
        <taxon>Chloroflexia</taxon>
        <taxon>Candidatus Thermobaculales</taxon>
        <taxon>Candidatus Thermobaculaceae</taxon>
        <taxon>Thermobaculum</taxon>
    </lineage>
</organism>
<feature type="domain" description="NADPH-dependent FMN reductase-like" evidence="1">
    <location>
        <begin position="3"/>
        <end position="148"/>
    </location>
</feature>
<dbReference type="eggNOG" id="COG0431">
    <property type="taxonomic scope" value="Bacteria"/>
</dbReference>
<keyword evidence="3" id="KW-1185">Reference proteome</keyword>
<sequence length="186" mass="20363">MKRILAIPGSLRLGSYNRRLLLEIAKALRGRAEVEIFDLHPIPMYNQDIDVDGGPEVVRDLKRRVVEADAVIFATPEYNGSVPGVLKNAIDWLSRPAGQSVLRNKPVAILGASTGRGATQRAQEHLRFVLSRIGARVFESAQVQMSGAGERFAEDGSLVDEVAQELRAFTDGVLSWLEDEELAQAG</sequence>
<dbReference type="SUPFAM" id="SSF52218">
    <property type="entry name" value="Flavoproteins"/>
    <property type="match status" value="1"/>
</dbReference>
<evidence type="ECO:0000259" key="1">
    <source>
        <dbReference type="Pfam" id="PF03358"/>
    </source>
</evidence>
<dbReference type="PANTHER" id="PTHR30543:SF21">
    <property type="entry name" value="NAD(P)H-DEPENDENT FMN REDUCTASE LOT6"/>
    <property type="match status" value="1"/>
</dbReference>
<dbReference type="Pfam" id="PF03358">
    <property type="entry name" value="FMN_red"/>
    <property type="match status" value="1"/>
</dbReference>
<dbReference type="InterPro" id="IPR005025">
    <property type="entry name" value="FMN_Rdtase-like_dom"/>
</dbReference>
<dbReference type="InterPro" id="IPR029039">
    <property type="entry name" value="Flavoprotein-like_sf"/>
</dbReference>
<dbReference type="AlphaFoldDB" id="D1CHM7"/>
<protein>
    <submittedName>
        <fullName evidence="2">NADPH-dependent FMN reductase</fullName>
    </submittedName>
</protein>
<dbReference type="InterPro" id="IPR050712">
    <property type="entry name" value="NAD(P)H-dep_reductase"/>
</dbReference>
<dbReference type="Gene3D" id="3.40.50.360">
    <property type="match status" value="1"/>
</dbReference>
<name>D1CHM7_THET1</name>
<dbReference type="HOGENOM" id="CLU_055322_4_2_0"/>